<evidence type="ECO:0000256" key="9">
    <source>
        <dbReference type="SAM" id="MobiDB-lite"/>
    </source>
</evidence>
<comment type="subunit">
    <text evidence="1">Efficient DNA binding requires dimerization with another bHLH protein.</text>
</comment>
<evidence type="ECO:0000256" key="7">
    <source>
        <dbReference type="ARBA" id="ARBA00023163"/>
    </source>
</evidence>
<keyword evidence="6" id="KW-0238">DNA-binding</keyword>
<organism evidence="11 12">
    <name type="scientific">Periophthalmus magnuspinnatus</name>
    <dbReference type="NCBI Taxonomy" id="409849"/>
    <lineage>
        <taxon>Eukaryota</taxon>
        <taxon>Metazoa</taxon>
        <taxon>Chordata</taxon>
        <taxon>Craniata</taxon>
        <taxon>Vertebrata</taxon>
        <taxon>Euteleostomi</taxon>
        <taxon>Actinopterygii</taxon>
        <taxon>Neopterygii</taxon>
        <taxon>Teleostei</taxon>
        <taxon>Neoteleostei</taxon>
        <taxon>Acanthomorphata</taxon>
        <taxon>Gobiaria</taxon>
        <taxon>Gobiiformes</taxon>
        <taxon>Gobioidei</taxon>
        <taxon>Gobiidae</taxon>
        <taxon>Oxudercinae</taxon>
        <taxon>Periophthalmus</taxon>
    </lineage>
</organism>
<evidence type="ECO:0000256" key="1">
    <source>
        <dbReference type="ARBA" id="ARBA00011571"/>
    </source>
</evidence>
<evidence type="ECO:0000256" key="3">
    <source>
        <dbReference type="ARBA" id="ARBA00022782"/>
    </source>
</evidence>
<keyword evidence="7" id="KW-0804">Transcription</keyword>
<dbReference type="GO" id="GO:0005634">
    <property type="term" value="C:nucleus"/>
    <property type="evidence" value="ECO:0007669"/>
    <property type="project" value="TreeGrafter"/>
</dbReference>
<keyword evidence="8" id="KW-0539">Nucleus</keyword>
<sequence length="178" mass="20257">MSPKVQCVDLRTHKSTTTFSGIFPIRRFKSKDSSCEYLAQKKSAALEAQPKRRSGSNAQRGKRRTKANDRERHRMHNLNSALDALRSILPALPEDSKLTKIETLRFAHNYIWALTETLRMSDQQISNPTEHMRSPTEWDNTGQFPPKMNCGQLSVVPHLSPSCKHGVFIPYGISYTCL</sequence>
<proteinExistence type="predicted"/>
<keyword evidence="4" id="KW-0524">Neurogenesis</keyword>
<evidence type="ECO:0000313" key="11">
    <source>
        <dbReference type="Ensembl" id="ENSPMGP00000010833.1"/>
    </source>
</evidence>
<reference evidence="11" key="1">
    <citation type="submission" date="2025-08" db="UniProtKB">
        <authorList>
            <consortium name="Ensembl"/>
        </authorList>
    </citation>
    <scope>IDENTIFICATION</scope>
</reference>
<evidence type="ECO:0000259" key="10">
    <source>
        <dbReference type="PROSITE" id="PS50888"/>
    </source>
</evidence>
<dbReference type="InterPro" id="IPR036638">
    <property type="entry name" value="HLH_DNA-bd_sf"/>
</dbReference>
<dbReference type="PANTHER" id="PTHR19290:SF94">
    <property type="entry name" value="NEUROGENIN-3"/>
    <property type="match status" value="1"/>
</dbReference>
<dbReference type="Gene3D" id="4.10.280.10">
    <property type="entry name" value="Helix-loop-helix DNA-binding domain"/>
    <property type="match status" value="1"/>
</dbReference>
<dbReference type="PROSITE" id="PS50888">
    <property type="entry name" value="BHLH"/>
    <property type="match status" value="1"/>
</dbReference>
<keyword evidence="12" id="KW-1185">Reference proteome</keyword>
<evidence type="ECO:0000256" key="4">
    <source>
        <dbReference type="ARBA" id="ARBA00022902"/>
    </source>
</evidence>
<dbReference type="FunFam" id="4.10.280.10:FF:000006">
    <property type="entry name" value="Neurogenic differentiation factor"/>
    <property type="match status" value="1"/>
</dbReference>
<dbReference type="GO" id="GO:0007423">
    <property type="term" value="P:sensory organ development"/>
    <property type="evidence" value="ECO:0007669"/>
    <property type="project" value="TreeGrafter"/>
</dbReference>
<feature type="domain" description="BHLH" evidence="10">
    <location>
        <begin position="62"/>
        <end position="114"/>
    </location>
</feature>
<evidence type="ECO:0000256" key="6">
    <source>
        <dbReference type="ARBA" id="ARBA00023125"/>
    </source>
</evidence>
<dbReference type="GO" id="GO:0070888">
    <property type="term" value="F:E-box binding"/>
    <property type="evidence" value="ECO:0007669"/>
    <property type="project" value="TreeGrafter"/>
</dbReference>
<dbReference type="GO" id="GO:0045944">
    <property type="term" value="P:positive regulation of transcription by RNA polymerase II"/>
    <property type="evidence" value="ECO:0007669"/>
    <property type="project" value="TreeGrafter"/>
</dbReference>
<feature type="region of interest" description="Disordered" evidence="9">
    <location>
        <begin position="44"/>
        <end position="72"/>
    </location>
</feature>
<reference evidence="11" key="2">
    <citation type="submission" date="2025-09" db="UniProtKB">
        <authorList>
            <consortium name="Ensembl"/>
        </authorList>
    </citation>
    <scope>IDENTIFICATION</scope>
</reference>
<dbReference type="GO" id="GO:0000981">
    <property type="term" value="F:DNA-binding transcription factor activity, RNA polymerase II-specific"/>
    <property type="evidence" value="ECO:0007669"/>
    <property type="project" value="TreeGrafter"/>
</dbReference>
<dbReference type="GO" id="GO:0046983">
    <property type="term" value="F:protein dimerization activity"/>
    <property type="evidence" value="ECO:0007669"/>
    <property type="project" value="InterPro"/>
</dbReference>
<dbReference type="GO" id="GO:0061564">
    <property type="term" value="P:axon development"/>
    <property type="evidence" value="ECO:0007669"/>
    <property type="project" value="TreeGrafter"/>
</dbReference>
<name>A0A3B4A1D6_9GOBI</name>
<evidence type="ECO:0000256" key="2">
    <source>
        <dbReference type="ARBA" id="ARBA00022473"/>
    </source>
</evidence>
<dbReference type="PANTHER" id="PTHR19290">
    <property type="entry name" value="BASIC HELIX-LOOP-HELIX PROTEIN NEUROGENIN-RELATED"/>
    <property type="match status" value="1"/>
</dbReference>
<dbReference type="AlphaFoldDB" id="A0A3B4A1D6"/>
<keyword evidence="2" id="KW-0217">Developmental protein</keyword>
<dbReference type="InterPro" id="IPR011598">
    <property type="entry name" value="bHLH_dom"/>
</dbReference>
<dbReference type="Ensembl" id="ENSPMGT00000011548.1">
    <property type="protein sequence ID" value="ENSPMGP00000010833.1"/>
    <property type="gene ID" value="ENSPMGG00000008977.1"/>
</dbReference>
<dbReference type="Proteomes" id="UP000261520">
    <property type="component" value="Unplaced"/>
</dbReference>
<keyword evidence="3" id="KW-0221">Differentiation</keyword>
<protein>
    <recommendedName>
        <fullName evidence="10">BHLH domain-containing protein</fullName>
    </recommendedName>
</protein>
<accession>A0A3B4A1D6</accession>
<keyword evidence="5" id="KW-0805">Transcription regulation</keyword>
<dbReference type="Pfam" id="PF00010">
    <property type="entry name" value="HLH"/>
    <property type="match status" value="1"/>
</dbReference>
<dbReference type="InterPro" id="IPR050359">
    <property type="entry name" value="bHLH_transcription_factors"/>
</dbReference>
<dbReference type="SMART" id="SM00353">
    <property type="entry name" value="HLH"/>
    <property type="match status" value="1"/>
</dbReference>
<evidence type="ECO:0000313" key="12">
    <source>
        <dbReference type="Proteomes" id="UP000261520"/>
    </source>
</evidence>
<evidence type="ECO:0000256" key="8">
    <source>
        <dbReference type="ARBA" id="ARBA00023242"/>
    </source>
</evidence>
<dbReference type="SUPFAM" id="SSF47459">
    <property type="entry name" value="HLH, helix-loop-helix DNA-binding domain"/>
    <property type="match status" value="1"/>
</dbReference>
<dbReference type="STRING" id="409849.ENSPMGP00000010833"/>
<evidence type="ECO:0000256" key="5">
    <source>
        <dbReference type="ARBA" id="ARBA00023015"/>
    </source>
</evidence>